<organism evidence="3 4">
    <name type="scientific">Paenibacillus amylolyticus</name>
    <dbReference type="NCBI Taxonomy" id="1451"/>
    <lineage>
        <taxon>Bacteria</taxon>
        <taxon>Bacillati</taxon>
        <taxon>Bacillota</taxon>
        <taxon>Bacilli</taxon>
        <taxon>Bacillales</taxon>
        <taxon>Paenibacillaceae</taxon>
        <taxon>Paenibacillus</taxon>
    </lineage>
</organism>
<dbReference type="InterPro" id="IPR012854">
    <property type="entry name" value="Cu_amine_oxidase-like_N"/>
</dbReference>
<dbReference type="InterPro" id="IPR011330">
    <property type="entry name" value="Glyco_hydro/deAcase_b/a-brl"/>
</dbReference>
<sequence>MTQNMESKISVEVDMSVNGAQKHTCRFPQWMTFLVRMVLTISLFTTYAGITDISYASGSNVPTPSEKNNQKKTVYLSFDDGPGLHTQEVLDILRKEEVPATFFVLGEQAQRNPELIRAIVEDGHALGNHTFNHNYKELYSDFKEFWKQIKQTEEVIHGITGLRPNLVRAPGGTYGHFDQSYFDLLKQGGYTVMDWNVDSGDSKRKGVPASEILRNATKVPAGTSSVIVLMHDGGAHAETVKALPEIIRYYQDQNYQFDTIKASDQPVQFRVKSDGAYASRKAPGKAWIAEHVEPNSALWLAGKELKVEIGMAAATLHSGEFRIEEQQIMVPLRSFMKKFGSNARWDAETRTATVVWKDRTIYASSISGELTSGRLGQAGETVKGKVRSQGGTTWVPLRDLLEQMGLSIQSMKSNKLEWTVKANVPVAAISRGNLTIYV</sequence>
<proteinExistence type="predicted"/>
<keyword evidence="1" id="KW-1133">Transmembrane helix</keyword>
<evidence type="ECO:0000256" key="1">
    <source>
        <dbReference type="SAM" id="Phobius"/>
    </source>
</evidence>
<dbReference type="Pfam" id="PF07833">
    <property type="entry name" value="Cu_amine_oxidN1"/>
    <property type="match status" value="1"/>
</dbReference>
<dbReference type="GO" id="GO:0016810">
    <property type="term" value="F:hydrolase activity, acting on carbon-nitrogen (but not peptide) bonds"/>
    <property type="evidence" value="ECO:0007669"/>
    <property type="project" value="InterPro"/>
</dbReference>
<name>A0AAP5LPD8_PAEAM</name>
<gene>
    <name evidence="3" type="ORF">J2W91_005281</name>
</gene>
<dbReference type="SUPFAM" id="SSF88713">
    <property type="entry name" value="Glycoside hydrolase/deacetylase"/>
    <property type="match status" value="1"/>
</dbReference>
<keyword evidence="1" id="KW-0812">Transmembrane</keyword>
<dbReference type="Proteomes" id="UP001254832">
    <property type="component" value="Unassembled WGS sequence"/>
</dbReference>
<dbReference type="Gene3D" id="3.30.457.10">
    <property type="entry name" value="Copper amine oxidase-like, N-terminal domain"/>
    <property type="match status" value="1"/>
</dbReference>
<feature type="transmembrane region" description="Helical" evidence="1">
    <location>
        <begin position="30"/>
        <end position="50"/>
    </location>
</feature>
<feature type="domain" description="NodB homology" evidence="2">
    <location>
        <begin position="72"/>
        <end position="258"/>
    </location>
</feature>
<dbReference type="Gene3D" id="3.20.20.370">
    <property type="entry name" value="Glycoside hydrolase/deacetylase"/>
    <property type="match status" value="1"/>
</dbReference>
<dbReference type="PANTHER" id="PTHR10587">
    <property type="entry name" value="GLYCOSYL TRANSFERASE-RELATED"/>
    <property type="match status" value="1"/>
</dbReference>
<protein>
    <submittedName>
        <fullName evidence="3">Peptidoglycan/xylan/chitin deacetylase (PgdA/CDA1 family)</fullName>
    </submittedName>
</protein>
<evidence type="ECO:0000313" key="3">
    <source>
        <dbReference type="EMBL" id="MDR6726757.1"/>
    </source>
</evidence>
<keyword evidence="1" id="KW-0472">Membrane</keyword>
<comment type="caution">
    <text evidence="3">The sequence shown here is derived from an EMBL/GenBank/DDBJ whole genome shotgun (WGS) entry which is preliminary data.</text>
</comment>
<dbReference type="InterPro" id="IPR002509">
    <property type="entry name" value="NODB_dom"/>
</dbReference>
<dbReference type="CDD" id="cd10944">
    <property type="entry name" value="CE4_SmPgdA_like"/>
    <property type="match status" value="1"/>
</dbReference>
<reference evidence="3" key="1">
    <citation type="submission" date="2023-07" db="EMBL/GenBank/DDBJ databases">
        <title>Sorghum-associated microbial communities from plants grown in Nebraska, USA.</title>
        <authorList>
            <person name="Schachtman D."/>
        </authorList>
    </citation>
    <scope>NUCLEOTIDE SEQUENCE</scope>
    <source>
        <strain evidence="3">BE80</strain>
    </source>
</reference>
<dbReference type="AlphaFoldDB" id="A0AAP5LPD8"/>
<dbReference type="PROSITE" id="PS51677">
    <property type="entry name" value="NODB"/>
    <property type="match status" value="1"/>
</dbReference>
<evidence type="ECO:0000259" key="2">
    <source>
        <dbReference type="PROSITE" id="PS51677"/>
    </source>
</evidence>
<dbReference type="GO" id="GO:0005975">
    <property type="term" value="P:carbohydrate metabolic process"/>
    <property type="evidence" value="ECO:0007669"/>
    <property type="project" value="InterPro"/>
</dbReference>
<dbReference type="SUPFAM" id="SSF55383">
    <property type="entry name" value="Copper amine oxidase, domain N"/>
    <property type="match status" value="1"/>
</dbReference>
<dbReference type="InterPro" id="IPR050248">
    <property type="entry name" value="Polysacc_deacetylase_ArnD"/>
</dbReference>
<accession>A0AAP5LPD8</accession>
<dbReference type="Pfam" id="PF01522">
    <property type="entry name" value="Polysacc_deac_1"/>
    <property type="match status" value="1"/>
</dbReference>
<dbReference type="EMBL" id="JAVDTR010000020">
    <property type="protein sequence ID" value="MDR6726757.1"/>
    <property type="molecule type" value="Genomic_DNA"/>
</dbReference>
<dbReference type="InterPro" id="IPR036582">
    <property type="entry name" value="Mao_N_sf"/>
</dbReference>
<evidence type="ECO:0000313" key="4">
    <source>
        <dbReference type="Proteomes" id="UP001254832"/>
    </source>
</evidence>